<reference evidence="1" key="1">
    <citation type="submission" date="2019-11" db="EMBL/GenBank/DDBJ databases">
        <authorList>
            <person name="Feng L."/>
        </authorList>
    </citation>
    <scope>NUCLEOTIDE SEQUENCE</scope>
    <source>
        <strain evidence="1">RintestinalisLFYP67</strain>
    </source>
</reference>
<dbReference type="RefSeq" id="WP_178832658.1">
    <property type="nucleotide sequence ID" value="NZ_CACRUM010000086.1"/>
</dbReference>
<proteinExistence type="predicted"/>
<gene>
    <name evidence="1" type="ORF">RILFYP67_02896</name>
</gene>
<accession>A0A6N3GTP7</accession>
<name>A0A6N3GTP7_9FIRM</name>
<organism evidence="1">
    <name type="scientific">Roseburia intestinalis</name>
    <dbReference type="NCBI Taxonomy" id="166486"/>
    <lineage>
        <taxon>Bacteria</taxon>
        <taxon>Bacillati</taxon>
        <taxon>Bacillota</taxon>
        <taxon>Clostridia</taxon>
        <taxon>Lachnospirales</taxon>
        <taxon>Lachnospiraceae</taxon>
        <taxon>Roseburia</taxon>
    </lineage>
</organism>
<dbReference type="AlphaFoldDB" id="A0A6N3GTP7"/>
<sequence>MDFDEYFKPDISQRVEMSNGKYRLFALKEKGEGRTKMAHEQVTMPPVPMDMVFNYINEFLNQLVDKPISLSKLGSIALDGKDEDIIGHGIWVKDTFKWKPQSSKPPYLSSDKKYTIIQEQFNLGFQKDLVWLKFTEDGYVGVVADSSDINHSYTNTAGRLLREVNRTWDTSNLFIFPITSAMTKHKTRKQIENGIGKYLIYKGVPIIDFYSHNNF</sequence>
<dbReference type="EMBL" id="CACRUM010000086">
    <property type="protein sequence ID" value="VYU67229.1"/>
    <property type="molecule type" value="Genomic_DNA"/>
</dbReference>
<evidence type="ECO:0000313" key="1">
    <source>
        <dbReference type="EMBL" id="VYU67229.1"/>
    </source>
</evidence>
<protein>
    <submittedName>
        <fullName evidence="1">Uncharacterized protein</fullName>
    </submittedName>
</protein>